<feature type="region of interest" description="Disordered" evidence="1">
    <location>
        <begin position="121"/>
        <end position="162"/>
    </location>
</feature>
<feature type="compositionally biased region" description="Basic residues" evidence="1">
    <location>
        <begin position="699"/>
        <end position="711"/>
    </location>
</feature>
<keyword evidence="3" id="KW-1185">Reference proteome</keyword>
<feature type="compositionally biased region" description="Low complexity" evidence="1">
    <location>
        <begin position="634"/>
        <end position="643"/>
    </location>
</feature>
<feature type="region of interest" description="Disordered" evidence="1">
    <location>
        <begin position="236"/>
        <end position="259"/>
    </location>
</feature>
<protein>
    <submittedName>
        <fullName evidence="2">Uncharacterized protein</fullName>
    </submittedName>
</protein>
<feature type="region of interest" description="Disordered" evidence="1">
    <location>
        <begin position="341"/>
        <end position="369"/>
    </location>
</feature>
<dbReference type="EMBL" id="KQ086032">
    <property type="protein sequence ID" value="KLO10240.1"/>
    <property type="molecule type" value="Genomic_DNA"/>
</dbReference>
<feature type="region of interest" description="Disordered" evidence="1">
    <location>
        <begin position="506"/>
        <end position="944"/>
    </location>
</feature>
<feature type="compositionally biased region" description="Polar residues" evidence="1">
    <location>
        <begin position="588"/>
        <end position="606"/>
    </location>
</feature>
<feature type="compositionally biased region" description="Acidic residues" evidence="1">
    <location>
        <begin position="96"/>
        <end position="109"/>
    </location>
</feature>
<gene>
    <name evidence="2" type="ORF">SCHPADRAFT_999700</name>
</gene>
<feature type="compositionally biased region" description="Basic and acidic residues" evidence="1">
    <location>
        <begin position="665"/>
        <end position="698"/>
    </location>
</feature>
<name>A0A0H2REF6_9AGAM</name>
<feature type="region of interest" description="Disordered" evidence="1">
    <location>
        <begin position="17"/>
        <end position="36"/>
    </location>
</feature>
<feature type="region of interest" description="Disordered" evidence="1">
    <location>
        <begin position="401"/>
        <end position="443"/>
    </location>
</feature>
<feature type="compositionally biased region" description="Polar residues" evidence="1">
    <location>
        <begin position="879"/>
        <end position="894"/>
    </location>
</feature>
<evidence type="ECO:0000313" key="2">
    <source>
        <dbReference type="EMBL" id="KLO10240.1"/>
    </source>
</evidence>
<feature type="compositionally biased region" description="Acidic residues" evidence="1">
    <location>
        <begin position="762"/>
        <end position="771"/>
    </location>
</feature>
<dbReference type="OrthoDB" id="2564267at2759"/>
<feature type="compositionally biased region" description="Basic and acidic residues" evidence="1">
    <location>
        <begin position="781"/>
        <end position="792"/>
    </location>
</feature>
<sequence>MAAFSRLQLAAALLEYDNDPDNPNAPRRSAQDSAIFSPLRRANGYIQGQTMEEATRTRDLLGVALPSEAGGSIDVKSTTMKSRIASVDLLQNPFGGDDDEQEPEPEEEALEVDLASWGLDSFMPKEKGSKASRNAKGKAKSEILPGTRNSFGTKDNSRSTRATHTRAMSDFGMGGGGAFLDSIPEGGVRRNSVSNPLDMDWDSDSEHLVHKFRKSEFGVIEDLPVKLPLHQRSSLNEAGRDTIPFPTSSSPGPDSELGLGVRTPSRLDERSRAHSNATMGATVVDENNPFSIPPPPEERASRFDPKYAMSHARTNSNATRLSAGPQQAYEEGALDERAASRMSGFTGKQRRDRRASAASFGTRDMLDDDDYAYDGFEDQPMPEKRYSRLDLMRPKVLIMPSPLQNENIAPPPPKPSRDGFLDSSDARPLPPGARSSRLSMLQSSSAVNIPAPGNSFTPNPRNSLSASQLLFRNNLAVDGQRDVTDHDMESKIRRAEKDGEKVQLEFLEDKPPQVQKPEEGTSPVAETSAPFRPAGKLFGRSLIDDLESRKQQMRNKQRVFYGDQRPSMMDRGQPKRSSTLIDPASLQMKPTPNRANSASSATQLQRKGSRGGKPLLTFGEDGQLGETTAMENANQQPQPQLLNVPGSGSRNSRVPKAHSVFGADKLWEREMERLEVIKAQEKVEEEERRIREEAEEAKKSKKKGRGKKKSKKHEEETRNQITSEPSPVTPVDDEGQQDAVNQPLLPDITKVTTRRRTVPVPVDDDSDDESSASEAGSRPTGIRDEAADKWVSDDEEGGKTKASTMAGMQSNSQFGGLFVSPGDDSDEDVPLSVALQRRASQNFLSPRAAYREESDSDEDRPLSTLLLPSAKSEHKFDFEQTSSPRSPLSEQKGQALNADDDEEEDNVPLGVRASRIPTLGSGLFSQSGAGGDEDEDERPLAMHPEQIRRSQFNAFAQMQQQQQMYEAQMRSSMMFNPMMMMPAAPVFAPSLPSQDNAKFGRVDRWRRDVAVEGEV</sequence>
<feature type="compositionally biased region" description="Polar residues" evidence="1">
    <location>
        <begin position="147"/>
        <end position="162"/>
    </location>
</feature>
<organism evidence="2 3">
    <name type="scientific">Schizopora paradoxa</name>
    <dbReference type="NCBI Taxonomy" id="27342"/>
    <lineage>
        <taxon>Eukaryota</taxon>
        <taxon>Fungi</taxon>
        <taxon>Dikarya</taxon>
        <taxon>Basidiomycota</taxon>
        <taxon>Agaricomycotina</taxon>
        <taxon>Agaricomycetes</taxon>
        <taxon>Hymenochaetales</taxon>
        <taxon>Schizoporaceae</taxon>
        <taxon>Schizopora</taxon>
    </lineage>
</organism>
<evidence type="ECO:0000313" key="3">
    <source>
        <dbReference type="Proteomes" id="UP000053477"/>
    </source>
</evidence>
<feature type="compositionally biased region" description="Basic and acidic residues" evidence="1">
    <location>
        <begin position="506"/>
        <end position="519"/>
    </location>
</feature>
<dbReference type="InParanoid" id="A0A0H2REF6"/>
<feature type="region of interest" description="Disordered" evidence="1">
    <location>
        <begin position="90"/>
        <end position="109"/>
    </location>
</feature>
<dbReference type="Proteomes" id="UP000053477">
    <property type="component" value="Unassembled WGS sequence"/>
</dbReference>
<feature type="compositionally biased region" description="Low complexity" evidence="1">
    <location>
        <begin position="434"/>
        <end position="443"/>
    </location>
</feature>
<reference evidence="2 3" key="1">
    <citation type="submission" date="2015-04" db="EMBL/GenBank/DDBJ databases">
        <title>Complete genome sequence of Schizopora paradoxa KUC8140, a cosmopolitan wood degrader in East Asia.</title>
        <authorList>
            <consortium name="DOE Joint Genome Institute"/>
            <person name="Min B."/>
            <person name="Park H."/>
            <person name="Jang Y."/>
            <person name="Kim J.-J."/>
            <person name="Kim K.H."/>
            <person name="Pangilinan J."/>
            <person name="Lipzen A."/>
            <person name="Riley R."/>
            <person name="Grigoriev I.V."/>
            <person name="Spatafora J.W."/>
            <person name="Choi I.-G."/>
        </authorList>
    </citation>
    <scope>NUCLEOTIDE SEQUENCE [LARGE SCALE GENOMIC DNA]</scope>
    <source>
        <strain evidence="2 3">KUC8140</strain>
    </source>
</reference>
<dbReference type="STRING" id="27342.A0A0H2REF6"/>
<dbReference type="AlphaFoldDB" id="A0A0H2REF6"/>
<evidence type="ECO:0000256" key="1">
    <source>
        <dbReference type="SAM" id="MobiDB-lite"/>
    </source>
</evidence>
<proteinExistence type="predicted"/>
<accession>A0A0H2REF6</accession>
<feature type="compositionally biased region" description="Polar residues" evidence="1">
    <location>
        <begin position="801"/>
        <end position="814"/>
    </location>
</feature>